<dbReference type="EMBL" id="LR797118">
    <property type="protein sequence ID" value="CAB4187900.1"/>
    <property type="molecule type" value="Genomic_DNA"/>
</dbReference>
<dbReference type="EMBL" id="LR797050">
    <property type="protein sequence ID" value="CAB4183703.1"/>
    <property type="molecule type" value="Genomic_DNA"/>
</dbReference>
<sequence length="105" mass="11957">MKHTYNAATDQDWEIVYTMSRRYPATMTDPAEGGEIEIEAVWLMALSPEGKRIPILDIQPHLRGEADLKAIFGKYVYETLAEHAADEIADERAAAAEYRADMRRE</sequence>
<evidence type="ECO:0000313" key="1">
    <source>
        <dbReference type="EMBL" id="CAB4183703.1"/>
    </source>
</evidence>
<evidence type="ECO:0000313" key="2">
    <source>
        <dbReference type="EMBL" id="CAB4187900.1"/>
    </source>
</evidence>
<dbReference type="EMBL" id="LR797417">
    <property type="protein sequence ID" value="CAB4214775.1"/>
    <property type="molecule type" value="Genomic_DNA"/>
</dbReference>
<protein>
    <submittedName>
        <fullName evidence="1">Uncharacterized protein</fullName>
    </submittedName>
</protein>
<gene>
    <name evidence="1" type="ORF">UFOVP1107_13</name>
    <name evidence="2" type="ORF">UFOVP1171_23</name>
    <name evidence="3" type="ORF">UFOVP1375_38</name>
    <name evidence="4" type="ORF">UFOVP1471_8</name>
</gene>
<reference evidence="1" key="1">
    <citation type="submission" date="2020-05" db="EMBL/GenBank/DDBJ databases">
        <authorList>
            <person name="Chiriac C."/>
            <person name="Salcher M."/>
            <person name="Ghai R."/>
            <person name="Kavagutti S V."/>
        </authorList>
    </citation>
    <scope>NUCLEOTIDE SEQUENCE</scope>
</reference>
<proteinExistence type="predicted"/>
<evidence type="ECO:0000313" key="3">
    <source>
        <dbReference type="EMBL" id="CAB4202834.1"/>
    </source>
</evidence>
<name>A0A6J5QH58_9CAUD</name>
<accession>A0A6J5QH58</accession>
<evidence type="ECO:0000313" key="4">
    <source>
        <dbReference type="EMBL" id="CAB4214775.1"/>
    </source>
</evidence>
<dbReference type="EMBL" id="LR797324">
    <property type="protein sequence ID" value="CAB4202834.1"/>
    <property type="molecule type" value="Genomic_DNA"/>
</dbReference>
<organism evidence="1">
    <name type="scientific">uncultured Caudovirales phage</name>
    <dbReference type="NCBI Taxonomy" id="2100421"/>
    <lineage>
        <taxon>Viruses</taxon>
        <taxon>Duplodnaviria</taxon>
        <taxon>Heunggongvirae</taxon>
        <taxon>Uroviricota</taxon>
        <taxon>Caudoviricetes</taxon>
        <taxon>Peduoviridae</taxon>
        <taxon>Maltschvirus</taxon>
        <taxon>Maltschvirus maltsch</taxon>
    </lineage>
</organism>